<sequence length="169" mass="19844">MYEYEEKSDIIGSPCSLMNPYKGYTEGTIVGDYGNTVVVRLTSGKEIVEFRDEVIIYIEAMTQIAMKFVQWDVPELDGLKDSKVYRLRERLNNGDKLTREEKNWLTRNVWECCRFRRGIALGGYLFDFSDVLKRYFVKQYGHITEYYAIDKTALRSMLYGRIEVIVEVP</sequence>
<accession>A0AA37NM34</accession>
<organism evidence="1 2">
    <name type="scientific">Alistipes finegoldii</name>
    <dbReference type="NCBI Taxonomy" id="214856"/>
    <lineage>
        <taxon>Bacteria</taxon>
        <taxon>Pseudomonadati</taxon>
        <taxon>Bacteroidota</taxon>
        <taxon>Bacteroidia</taxon>
        <taxon>Bacteroidales</taxon>
        <taxon>Rikenellaceae</taxon>
        <taxon>Alistipes</taxon>
    </lineage>
</organism>
<evidence type="ECO:0000313" key="1">
    <source>
        <dbReference type="EMBL" id="GKI17499.1"/>
    </source>
</evidence>
<name>A0AA37NM34_9BACT</name>
<proteinExistence type="predicted"/>
<evidence type="ECO:0000313" key="2">
    <source>
        <dbReference type="Proteomes" id="UP001055105"/>
    </source>
</evidence>
<dbReference type="EMBL" id="BQOL01000001">
    <property type="protein sequence ID" value="GKI17499.1"/>
    <property type="molecule type" value="Genomic_DNA"/>
</dbReference>
<evidence type="ECO:0008006" key="3">
    <source>
        <dbReference type="Google" id="ProtNLM"/>
    </source>
</evidence>
<reference evidence="1" key="1">
    <citation type="submission" date="2022-01" db="EMBL/GenBank/DDBJ databases">
        <title>Novel bile acid biosynthetic pathways are enriched in the microbiome of centenarians.</title>
        <authorList>
            <person name="Sato Y."/>
            <person name="Atarashi K."/>
            <person name="Plichta R.D."/>
            <person name="Arai Y."/>
            <person name="Sasajima S."/>
            <person name="Kearney M.S."/>
            <person name="Suda W."/>
            <person name="Takeshita K."/>
            <person name="Sasaki T."/>
            <person name="Okamoto S."/>
            <person name="Skelly N.A."/>
            <person name="Okamura Y."/>
            <person name="Vlamakis H."/>
            <person name="Li Y."/>
            <person name="Tanoue T."/>
            <person name="Takei H."/>
            <person name="Nittono H."/>
            <person name="Narushima S."/>
            <person name="Irie J."/>
            <person name="Itoh H."/>
            <person name="Moriya K."/>
            <person name="Sugiura Y."/>
            <person name="Suematsu M."/>
            <person name="Moritoki N."/>
            <person name="Shibata S."/>
            <person name="Littman R.D."/>
            <person name="Fischbach A.M."/>
            <person name="Uwamino Y."/>
            <person name="Inoue T."/>
            <person name="Honda A."/>
            <person name="Hattori M."/>
            <person name="Murai T."/>
            <person name="Xavier J.R."/>
            <person name="Hirose N."/>
            <person name="Honda K."/>
        </authorList>
    </citation>
    <scope>NUCLEOTIDE SEQUENCE</scope>
    <source>
        <strain evidence="1">CE91-St16</strain>
    </source>
</reference>
<dbReference type="AlphaFoldDB" id="A0AA37NM34"/>
<dbReference type="Proteomes" id="UP001055105">
    <property type="component" value="Unassembled WGS sequence"/>
</dbReference>
<protein>
    <recommendedName>
        <fullName evidence="3">Molybdenum ABC transporter ATP-binding protein</fullName>
    </recommendedName>
</protein>
<gene>
    <name evidence="1" type="ORF">CE91St16_04070</name>
</gene>
<comment type="caution">
    <text evidence="1">The sequence shown here is derived from an EMBL/GenBank/DDBJ whole genome shotgun (WGS) entry which is preliminary data.</text>
</comment>